<dbReference type="PANTHER" id="PTHR31252:SF11">
    <property type="entry name" value="DUF4419 DOMAIN-CONTAINING PROTEIN"/>
    <property type="match status" value="1"/>
</dbReference>
<organism evidence="1 2">
    <name type="scientific">Zalerion maritima</name>
    <dbReference type="NCBI Taxonomy" id="339359"/>
    <lineage>
        <taxon>Eukaryota</taxon>
        <taxon>Fungi</taxon>
        <taxon>Dikarya</taxon>
        <taxon>Ascomycota</taxon>
        <taxon>Pezizomycotina</taxon>
        <taxon>Sordariomycetes</taxon>
        <taxon>Lulworthiomycetidae</taxon>
        <taxon>Lulworthiales</taxon>
        <taxon>Lulworthiaceae</taxon>
        <taxon>Zalerion</taxon>
    </lineage>
</organism>
<dbReference type="InterPro" id="IPR025533">
    <property type="entry name" value="DUF4419"/>
</dbReference>
<dbReference type="AlphaFoldDB" id="A0AAD5WW42"/>
<proteinExistence type="predicted"/>
<gene>
    <name evidence="1" type="ORF">MKZ38_008456</name>
</gene>
<evidence type="ECO:0000313" key="1">
    <source>
        <dbReference type="EMBL" id="KAJ2904245.1"/>
    </source>
</evidence>
<dbReference type="PANTHER" id="PTHR31252">
    <property type="entry name" value="DUF4419 DOMAIN-CONTAINING PROTEIN"/>
    <property type="match status" value="1"/>
</dbReference>
<comment type="caution">
    <text evidence="1">The sequence shown here is derived from an EMBL/GenBank/DDBJ whole genome shotgun (WGS) entry which is preliminary data.</text>
</comment>
<reference evidence="1" key="1">
    <citation type="submission" date="2022-07" db="EMBL/GenBank/DDBJ databases">
        <title>Draft genome sequence of Zalerion maritima ATCC 34329, a (micro)plastics degrading marine fungus.</title>
        <authorList>
            <person name="Paco A."/>
            <person name="Goncalves M.F.M."/>
            <person name="Rocha-Santos T.A.P."/>
            <person name="Alves A."/>
        </authorList>
    </citation>
    <scope>NUCLEOTIDE SEQUENCE</scope>
    <source>
        <strain evidence="1">ATCC 34329</strain>
    </source>
</reference>
<dbReference type="EMBL" id="JAKWBI020000058">
    <property type="protein sequence ID" value="KAJ2904245.1"/>
    <property type="molecule type" value="Genomic_DNA"/>
</dbReference>
<keyword evidence="2" id="KW-1185">Reference proteome</keyword>
<name>A0AAD5WW42_9PEZI</name>
<accession>A0AAD5WW42</accession>
<dbReference type="Pfam" id="PF14388">
    <property type="entry name" value="DUF4419"/>
    <property type="match status" value="1"/>
</dbReference>
<dbReference type="Proteomes" id="UP001201980">
    <property type="component" value="Unassembled WGS sequence"/>
</dbReference>
<sequence length="377" mass="42016">MPVTIRSADHGAEALQFRRWRESEASSVEKLVLCTNTDDLGESKQQIRGLVAASFPRTPKDFESNGRILSSKNGFVNACIDAYNDHHNLVIRPEDVWFAILSQLSIYVNHNAEALRNQFVNHEGRDDLFIEVDDMEKVDNGEMAVMMTKLMNDKIKNPDTRNWIMPTFTTTEKTDQTVAAVMFMGTMQKYFTYSWGTRCGIPSVTLEGEIRDWADMHDRIRKMTDIFGAGVAGFRNTVLPAVEGMAKSFLDAEGQGKRFWQGVCVQNMPNGSGSPTYTGWITAFTYWAEDGRCLHSPGTGNASRGGSPGGKSVMHLRRGDVPCGFVRVPVVLKYWDHIVNSDMTAGSVAIRATDAAGRKSSKADTLRPQSGWFLYKT</sequence>
<evidence type="ECO:0000313" key="2">
    <source>
        <dbReference type="Proteomes" id="UP001201980"/>
    </source>
</evidence>
<protein>
    <submittedName>
        <fullName evidence="1">Uncharacterized protein</fullName>
    </submittedName>
</protein>